<dbReference type="SUPFAM" id="SSF52058">
    <property type="entry name" value="L domain-like"/>
    <property type="match status" value="1"/>
</dbReference>
<keyword evidence="2" id="KW-1133">Transmembrane helix</keyword>
<feature type="compositionally biased region" description="Basic and acidic residues" evidence="1">
    <location>
        <begin position="458"/>
        <end position="469"/>
    </location>
</feature>
<sequence>MRMRIRHGLSTATKFLAVVCSVLSSVGPAYAQYASAYEHYPFCNQDQIVHSQAELDLLRACIIFNGHLTIDANLKSAQISGIQIIRGNLTAVNQTQTESIIAPNLSYIDGALRVIGAPMLESVGIPNLAYLGSIHLENLPTLDSFNTSTKVLAANRPEAPEIVIRSTGIGNIDWLLYTFAAGVQIIDNPRMRNIRLPIKSADLLEIRNNGRDATVALENLVYCRDLYIKDGVGNLTLPRLYQTTGDVSLSNNTYSALELPALETVGIDFDAADPADRRFTNLTVDASPNLRTVSFPMLKIALSSLILNGSSNWKVLNGFPSLQQVSSLFVDGNFTTVEFPKLESQRSTSVYVKAEVSCNDFIKQEGIAHRNFTVLMCNEMIYNTTTDTLGPLSAGDEAQSSMPMGAKAGIAVGVASALGLVVSAAFYHCRRTGRRWLWIYPAHKNVSELSGDTFKAELGDDRMRPELSDGRSSPAELDDGTMRPELEGSGPIAELDGTPKLSPTTSQLLVFESTIPEIGEGSIR</sequence>
<keyword evidence="2" id="KW-0812">Transmembrane</keyword>
<evidence type="ECO:0000313" key="4">
    <source>
        <dbReference type="EMBL" id="KAK6332874.1"/>
    </source>
</evidence>
<proteinExistence type="predicted"/>
<dbReference type="Proteomes" id="UP001375240">
    <property type="component" value="Unassembled WGS sequence"/>
</dbReference>
<keyword evidence="5" id="KW-1185">Reference proteome</keyword>
<name>A0AAV9U1D1_9PEZI</name>
<accession>A0AAV9U1D1</accession>
<feature type="chain" id="PRO_5043485721" evidence="3">
    <location>
        <begin position="32"/>
        <end position="524"/>
    </location>
</feature>
<evidence type="ECO:0000313" key="5">
    <source>
        <dbReference type="Proteomes" id="UP001375240"/>
    </source>
</evidence>
<feature type="region of interest" description="Disordered" evidence="1">
    <location>
        <begin position="458"/>
        <end position="506"/>
    </location>
</feature>
<protein>
    <submittedName>
        <fullName evidence="4">Uncharacterized protein</fullName>
    </submittedName>
</protein>
<evidence type="ECO:0000256" key="3">
    <source>
        <dbReference type="SAM" id="SignalP"/>
    </source>
</evidence>
<comment type="caution">
    <text evidence="4">The sequence shown here is derived from an EMBL/GenBank/DDBJ whole genome shotgun (WGS) entry which is preliminary data.</text>
</comment>
<dbReference type="InterPro" id="IPR036941">
    <property type="entry name" value="Rcpt_L-dom_sf"/>
</dbReference>
<keyword evidence="2" id="KW-0472">Membrane</keyword>
<gene>
    <name evidence="4" type="ORF">TWF696_002894</name>
</gene>
<evidence type="ECO:0000256" key="2">
    <source>
        <dbReference type="SAM" id="Phobius"/>
    </source>
</evidence>
<evidence type="ECO:0000256" key="1">
    <source>
        <dbReference type="SAM" id="MobiDB-lite"/>
    </source>
</evidence>
<feature type="signal peptide" evidence="3">
    <location>
        <begin position="1"/>
        <end position="31"/>
    </location>
</feature>
<keyword evidence="3" id="KW-0732">Signal</keyword>
<dbReference type="EMBL" id="JAVHNQ010000014">
    <property type="protein sequence ID" value="KAK6332874.1"/>
    <property type="molecule type" value="Genomic_DNA"/>
</dbReference>
<organism evidence="4 5">
    <name type="scientific">Orbilia brochopaga</name>
    <dbReference type="NCBI Taxonomy" id="3140254"/>
    <lineage>
        <taxon>Eukaryota</taxon>
        <taxon>Fungi</taxon>
        <taxon>Dikarya</taxon>
        <taxon>Ascomycota</taxon>
        <taxon>Pezizomycotina</taxon>
        <taxon>Orbiliomycetes</taxon>
        <taxon>Orbiliales</taxon>
        <taxon>Orbiliaceae</taxon>
        <taxon>Orbilia</taxon>
    </lineage>
</organism>
<dbReference type="Gene3D" id="3.80.20.20">
    <property type="entry name" value="Receptor L-domain"/>
    <property type="match status" value="1"/>
</dbReference>
<reference evidence="4 5" key="1">
    <citation type="submission" date="2019-10" db="EMBL/GenBank/DDBJ databases">
        <authorList>
            <person name="Palmer J.M."/>
        </authorList>
    </citation>
    <scope>NUCLEOTIDE SEQUENCE [LARGE SCALE GENOMIC DNA]</scope>
    <source>
        <strain evidence="4 5">TWF696</strain>
    </source>
</reference>
<dbReference type="AlphaFoldDB" id="A0AAV9U1D1"/>
<feature type="transmembrane region" description="Helical" evidence="2">
    <location>
        <begin position="408"/>
        <end position="427"/>
    </location>
</feature>